<dbReference type="GO" id="GO:0005886">
    <property type="term" value="C:plasma membrane"/>
    <property type="evidence" value="ECO:0007669"/>
    <property type="project" value="UniProtKB-SubCell"/>
</dbReference>
<evidence type="ECO:0000256" key="2">
    <source>
        <dbReference type="ARBA" id="ARBA00022692"/>
    </source>
</evidence>
<protein>
    <submittedName>
        <fullName evidence="7">MFS transporter</fullName>
    </submittedName>
</protein>
<keyword evidence="2 5" id="KW-0812">Transmembrane</keyword>
<reference evidence="7" key="1">
    <citation type="submission" date="2021-01" db="EMBL/GenBank/DDBJ databases">
        <title>Whole genome shotgun sequence of Actinoplanes ferrugineus NBRC 15555.</title>
        <authorList>
            <person name="Komaki H."/>
            <person name="Tamura T."/>
        </authorList>
    </citation>
    <scope>NUCLEOTIDE SEQUENCE</scope>
    <source>
        <strain evidence="7">NBRC 15555</strain>
    </source>
</reference>
<feature type="transmembrane region" description="Helical" evidence="5">
    <location>
        <begin position="259"/>
        <end position="279"/>
    </location>
</feature>
<dbReference type="PROSITE" id="PS50850">
    <property type="entry name" value="MFS"/>
    <property type="match status" value="1"/>
</dbReference>
<evidence type="ECO:0000313" key="7">
    <source>
        <dbReference type="EMBL" id="GIE15162.1"/>
    </source>
</evidence>
<feature type="transmembrane region" description="Helical" evidence="5">
    <location>
        <begin position="77"/>
        <end position="97"/>
    </location>
</feature>
<organism evidence="7 8">
    <name type="scientific">Paractinoplanes ferrugineus</name>
    <dbReference type="NCBI Taxonomy" id="113564"/>
    <lineage>
        <taxon>Bacteria</taxon>
        <taxon>Bacillati</taxon>
        <taxon>Actinomycetota</taxon>
        <taxon>Actinomycetes</taxon>
        <taxon>Micromonosporales</taxon>
        <taxon>Micromonosporaceae</taxon>
        <taxon>Paractinoplanes</taxon>
    </lineage>
</organism>
<proteinExistence type="predicted"/>
<keyword evidence="3 5" id="KW-1133">Transmembrane helix</keyword>
<feature type="transmembrane region" description="Helical" evidence="5">
    <location>
        <begin position="20"/>
        <end position="44"/>
    </location>
</feature>
<dbReference type="Gene3D" id="1.20.1250.20">
    <property type="entry name" value="MFS general substrate transporter like domains"/>
    <property type="match status" value="1"/>
</dbReference>
<dbReference type="AlphaFoldDB" id="A0A919J8B8"/>
<keyword evidence="8" id="KW-1185">Reference proteome</keyword>
<dbReference type="InterPro" id="IPR020846">
    <property type="entry name" value="MFS_dom"/>
</dbReference>
<feature type="transmembrane region" description="Helical" evidence="5">
    <location>
        <begin position="314"/>
        <end position="336"/>
    </location>
</feature>
<dbReference type="Pfam" id="PF07690">
    <property type="entry name" value="MFS_1"/>
    <property type="match status" value="1"/>
</dbReference>
<dbReference type="SUPFAM" id="SSF103473">
    <property type="entry name" value="MFS general substrate transporter"/>
    <property type="match status" value="1"/>
</dbReference>
<sequence>MPASVEAGSYRAVLRLPHALRIFAPALGGRLAYGLLPLATLFTVRDTTGSFAAAGLALALFGLTSITLPLKARYPALLPWLAVACASFLACAAFVPWPVPFVGLAGLAAPPLGPAMRAAWRRLTEGSSLKQRAYALDAIAEETLYLTGPLLAGLLIAVAPARWALLVTALLLLAGTLGMTAASRAVVGPEPGGPAVESDISDLRARGVRALLRRTFDPGPLRIGELRRVLAVLLVAGVGISVAYTAMAATAQNAGRPGAAGLLEAGVGAGSVVGGLLWARRRHTRSRWWHLAGLLAIFAAGLLAAAAVPGLLLLGVVMSLAGVAVSPLFVVAYLAADDLTPPEHSTEAGTWVNVAANAGNAAGAGAAGLLTEVRGPATAFLAAGVVLALTGISVVRCSPNRR</sequence>
<dbReference type="PANTHER" id="PTHR23542:SF1">
    <property type="entry name" value="MAJOR FACILITATOR SUPERFAMILY (MFS) PROFILE DOMAIN-CONTAINING PROTEIN"/>
    <property type="match status" value="1"/>
</dbReference>
<accession>A0A919J8B8</accession>
<dbReference type="GO" id="GO:0022857">
    <property type="term" value="F:transmembrane transporter activity"/>
    <property type="evidence" value="ECO:0007669"/>
    <property type="project" value="InterPro"/>
</dbReference>
<evidence type="ECO:0000256" key="1">
    <source>
        <dbReference type="ARBA" id="ARBA00004651"/>
    </source>
</evidence>
<feature type="domain" description="Major facilitator superfamily (MFS) profile" evidence="6">
    <location>
        <begin position="225"/>
        <end position="402"/>
    </location>
</feature>
<gene>
    <name evidence="7" type="ORF">Afe05nite_70020</name>
</gene>
<evidence type="ECO:0000313" key="8">
    <source>
        <dbReference type="Proteomes" id="UP000598174"/>
    </source>
</evidence>
<feature type="transmembrane region" description="Helical" evidence="5">
    <location>
        <begin position="50"/>
        <end position="70"/>
    </location>
</feature>
<comment type="subcellular location">
    <subcellularLocation>
        <location evidence="1">Cell membrane</location>
        <topology evidence="1">Multi-pass membrane protein</topology>
    </subcellularLocation>
</comment>
<name>A0A919J8B8_9ACTN</name>
<dbReference type="Proteomes" id="UP000598174">
    <property type="component" value="Unassembled WGS sequence"/>
</dbReference>
<evidence type="ECO:0000256" key="3">
    <source>
        <dbReference type="ARBA" id="ARBA00022989"/>
    </source>
</evidence>
<feature type="transmembrane region" description="Helical" evidence="5">
    <location>
        <begin position="150"/>
        <end position="174"/>
    </location>
</feature>
<feature type="transmembrane region" description="Helical" evidence="5">
    <location>
        <begin position="291"/>
        <end position="308"/>
    </location>
</feature>
<feature type="transmembrane region" description="Helical" evidence="5">
    <location>
        <begin position="229"/>
        <end position="247"/>
    </location>
</feature>
<dbReference type="EMBL" id="BOMM01000063">
    <property type="protein sequence ID" value="GIE15162.1"/>
    <property type="molecule type" value="Genomic_DNA"/>
</dbReference>
<feature type="transmembrane region" description="Helical" evidence="5">
    <location>
        <begin position="348"/>
        <end position="371"/>
    </location>
</feature>
<feature type="transmembrane region" description="Helical" evidence="5">
    <location>
        <begin position="377"/>
        <end position="395"/>
    </location>
</feature>
<evidence type="ECO:0000256" key="5">
    <source>
        <dbReference type="SAM" id="Phobius"/>
    </source>
</evidence>
<evidence type="ECO:0000259" key="6">
    <source>
        <dbReference type="PROSITE" id="PS50850"/>
    </source>
</evidence>
<dbReference type="PANTHER" id="PTHR23542">
    <property type="match status" value="1"/>
</dbReference>
<dbReference type="RefSeq" id="WP_203821540.1">
    <property type="nucleotide sequence ID" value="NZ_BAAABP010000085.1"/>
</dbReference>
<evidence type="ECO:0000256" key="4">
    <source>
        <dbReference type="ARBA" id="ARBA00023136"/>
    </source>
</evidence>
<keyword evidence="4 5" id="KW-0472">Membrane</keyword>
<dbReference type="InterPro" id="IPR011701">
    <property type="entry name" value="MFS"/>
</dbReference>
<dbReference type="InterPro" id="IPR036259">
    <property type="entry name" value="MFS_trans_sf"/>
</dbReference>
<comment type="caution">
    <text evidence="7">The sequence shown here is derived from an EMBL/GenBank/DDBJ whole genome shotgun (WGS) entry which is preliminary data.</text>
</comment>